<reference evidence="1 2" key="1">
    <citation type="journal article" date="2010" name="Nature">
        <title>Genome sequencing and analysis of the model grass Brachypodium distachyon.</title>
        <authorList>
            <consortium name="International Brachypodium Initiative"/>
        </authorList>
    </citation>
    <scope>NUCLEOTIDE SEQUENCE [LARGE SCALE GENOMIC DNA]</scope>
    <source>
        <strain evidence="1 2">Bd21</strain>
    </source>
</reference>
<evidence type="ECO:0000313" key="3">
    <source>
        <dbReference type="Proteomes" id="UP000008810"/>
    </source>
</evidence>
<dbReference type="AlphaFoldDB" id="A0A2K2D1V8"/>
<name>A0A2K2D1V8_BRADI</name>
<proteinExistence type="predicted"/>
<dbReference type="InParanoid" id="A0A2K2D1V8"/>
<organism evidence="1">
    <name type="scientific">Brachypodium distachyon</name>
    <name type="common">Purple false brome</name>
    <name type="synonym">Trachynia distachya</name>
    <dbReference type="NCBI Taxonomy" id="15368"/>
    <lineage>
        <taxon>Eukaryota</taxon>
        <taxon>Viridiplantae</taxon>
        <taxon>Streptophyta</taxon>
        <taxon>Embryophyta</taxon>
        <taxon>Tracheophyta</taxon>
        <taxon>Spermatophyta</taxon>
        <taxon>Magnoliopsida</taxon>
        <taxon>Liliopsida</taxon>
        <taxon>Poales</taxon>
        <taxon>Poaceae</taxon>
        <taxon>BOP clade</taxon>
        <taxon>Pooideae</taxon>
        <taxon>Stipodae</taxon>
        <taxon>Brachypodieae</taxon>
        <taxon>Brachypodium</taxon>
    </lineage>
</organism>
<dbReference type="EMBL" id="CM000882">
    <property type="protein sequence ID" value="PNT68243.1"/>
    <property type="molecule type" value="Genomic_DNA"/>
</dbReference>
<accession>A0A2K2D1V8</accession>
<protein>
    <submittedName>
        <fullName evidence="1 2">Uncharacterized protein</fullName>
    </submittedName>
</protein>
<reference evidence="1" key="2">
    <citation type="submission" date="2017-06" db="EMBL/GenBank/DDBJ databases">
        <title>WGS assembly of Brachypodium distachyon.</title>
        <authorList>
            <consortium name="The International Brachypodium Initiative"/>
            <person name="Lucas S."/>
            <person name="Harmon-Smith M."/>
            <person name="Lail K."/>
            <person name="Tice H."/>
            <person name="Grimwood J."/>
            <person name="Bruce D."/>
            <person name="Barry K."/>
            <person name="Shu S."/>
            <person name="Lindquist E."/>
            <person name="Wang M."/>
            <person name="Pitluck S."/>
            <person name="Vogel J.P."/>
            <person name="Garvin D.F."/>
            <person name="Mockler T.C."/>
            <person name="Schmutz J."/>
            <person name="Rokhsar D."/>
            <person name="Bevan M.W."/>
        </authorList>
    </citation>
    <scope>NUCLEOTIDE SEQUENCE</scope>
    <source>
        <strain evidence="1">Bd21</strain>
    </source>
</reference>
<dbReference type="Proteomes" id="UP000008810">
    <property type="component" value="Chromosome 3"/>
</dbReference>
<evidence type="ECO:0000313" key="2">
    <source>
        <dbReference type="EnsemblPlants" id="PNT68243"/>
    </source>
</evidence>
<gene>
    <name evidence="1" type="ORF">BRADI_3g37696v3</name>
</gene>
<dbReference type="EnsemblPlants" id="PNT68243">
    <property type="protein sequence ID" value="PNT68243"/>
    <property type="gene ID" value="BRADI_3g37696v3"/>
</dbReference>
<reference evidence="2" key="3">
    <citation type="submission" date="2018-08" db="UniProtKB">
        <authorList>
            <consortium name="EnsemblPlants"/>
        </authorList>
    </citation>
    <scope>IDENTIFICATION</scope>
    <source>
        <strain evidence="2">cv. Bd21</strain>
    </source>
</reference>
<dbReference type="Gramene" id="PNT68243">
    <property type="protein sequence ID" value="PNT68243"/>
    <property type="gene ID" value="BRADI_3g37696v3"/>
</dbReference>
<evidence type="ECO:0000313" key="1">
    <source>
        <dbReference type="EMBL" id="PNT68243.1"/>
    </source>
</evidence>
<sequence length="111" mass="13113">MFQEHECMTLMWFLQAIMLTSLKNHGHPMDEQVRMKLSKFINALILHHNIFHKTRFHVALWMPSLIICLLTKKRYGKYICIAQHHTVISKWSLVLTPAHCKSQTEPNTCEL</sequence>
<keyword evidence="3" id="KW-1185">Reference proteome</keyword>